<dbReference type="AlphaFoldDB" id="A0A3M7SHL3"/>
<keyword evidence="2" id="KW-1185">Reference proteome</keyword>
<dbReference type="EMBL" id="REGN01001377">
    <property type="protein sequence ID" value="RNA35058.1"/>
    <property type="molecule type" value="Genomic_DNA"/>
</dbReference>
<sequence>MIEELMIKKLKFRNFVVGDHLIFNQILGFFKIFQSILTIDEESIHRKIDFKKNDKIRQNS</sequence>
<gene>
    <name evidence="1" type="ORF">BpHYR1_025693</name>
</gene>
<accession>A0A3M7SHL3</accession>
<name>A0A3M7SHL3_BRAPC</name>
<protein>
    <submittedName>
        <fullName evidence="1">Uncharacterized protein</fullName>
    </submittedName>
</protein>
<evidence type="ECO:0000313" key="1">
    <source>
        <dbReference type="EMBL" id="RNA35058.1"/>
    </source>
</evidence>
<comment type="caution">
    <text evidence="1">The sequence shown here is derived from an EMBL/GenBank/DDBJ whole genome shotgun (WGS) entry which is preliminary data.</text>
</comment>
<organism evidence="1 2">
    <name type="scientific">Brachionus plicatilis</name>
    <name type="common">Marine rotifer</name>
    <name type="synonym">Brachionus muelleri</name>
    <dbReference type="NCBI Taxonomy" id="10195"/>
    <lineage>
        <taxon>Eukaryota</taxon>
        <taxon>Metazoa</taxon>
        <taxon>Spiralia</taxon>
        <taxon>Gnathifera</taxon>
        <taxon>Rotifera</taxon>
        <taxon>Eurotatoria</taxon>
        <taxon>Monogononta</taxon>
        <taxon>Pseudotrocha</taxon>
        <taxon>Ploima</taxon>
        <taxon>Brachionidae</taxon>
        <taxon>Brachionus</taxon>
    </lineage>
</organism>
<proteinExistence type="predicted"/>
<evidence type="ECO:0000313" key="2">
    <source>
        <dbReference type="Proteomes" id="UP000276133"/>
    </source>
</evidence>
<reference evidence="1 2" key="1">
    <citation type="journal article" date="2018" name="Sci. Rep.">
        <title>Genomic signatures of local adaptation to the degree of environmental predictability in rotifers.</title>
        <authorList>
            <person name="Franch-Gras L."/>
            <person name="Hahn C."/>
            <person name="Garcia-Roger E.M."/>
            <person name="Carmona M.J."/>
            <person name="Serra M."/>
            <person name="Gomez A."/>
        </authorList>
    </citation>
    <scope>NUCLEOTIDE SEQUENCE [LARGE SCALE GENOMIC DNA]</scope>
    <source>
        <strain evidence="1">HYR1</strain>
    </source>
</reference>
<dbReference type="Proteomes" id="UP000276133">
    <property type="component" value="Unassembled WGS sequence"/>
</dbReference>